<dbReference type="RefSeq" id="WP_131474835.1">
    <property type="nucleotide sequence ID" value="NZ_SJPE01000001.1"/>
</dbReference>
<feature type="domain" description="Formyl transferase N-terminal" evidence="5">
    <location>
        <begin position="3"/>
        <end position="160"/>
    </location>
</feature>
<keyword evidence="7" id="KW-1185">Reference proteome</keyword>
<dbReference type="GO" id="GO:0006189">
    <property type="term" value="P:'de novo' IMP biosynthetic process"/>
    <property type="evidence" value="ECO:0007669"/>
    <property type="project" value="TreeGrafter"/>
</dbReference>
<dbReference type="EMBL" id="SJPE01000001">
    <property type="protein sequence ID" value="TBX71224.1"/>
    <property type="molecule type" value="Genomic_DNA"/>
</dbReference>
<evidence type="ECO:0000259" key="5">
    <source>
        <dbReference type="Pfam" id="PF00551"/>
    </source>
</evidence>
<comment type="pathway">
    <text evidence="1">Purine metabolism; IMP biosynthesis via de novo pathway; N(2)-formyl-N(1)-(5-phospho-D-ribosyl)glycinamide from N(1)-(5-phospho-D-ribosyl)glycinamide (10-formyl THF route): step 1/1.</text>
</comment>
<proteinExistence type="predicted"/>
<evidence type="ECO:0000256" key="3">
    <source>
        <dbReference type="ARBA" id="ARBA00022679"/>
    </source>
</evidence>
<dbReference type="PANTHER" id="PTHR43369">
    <property type="entry name" value="PHOSPHORIBOSYLGLYCINAMIDE FORMYLTRANSFERASE"/>
    <property type="match status" value="1"/>
</dbReference>
<protein>
    <recommendedName>
        <fullName evidence="2">phosphoribosylglycinamide formyltransferase 1</fullName>
        <ecNumber evidence="2">2.1.2.2</ecNumber>
    </recommendedName>
</protein>
<evidence type="ECO:0000256" key="2">
    <source>
        <dbReference type="ARBA" id="ARBA00012254"/>
    </source>
</evidence>
<dbReference type="AlphaFoldDB" id="A0A4Q9Z450"/>
<evidence type="ECO:0000256" key="1">
    <source>
        <dbReference type="ARBA" id="ARBA00005054"/>
    </source>
</evidence>
<dbReference type="Gene3D" id="3.40.50.170">
    <property type="entry name" value="Formyl transferase, N-terminal domain"/>
    <property type="match status" value="1"/>
</dbReference>
<dbReference type="OrthoDB" id="9806170at2"/>
<name>A0A4Q9Z450_9FLAO</name>
<accession>A0A4Q9Z450</accession>
<keyword evidence="4" id="KW-0658">Purine biosynthesis</keyword>
<keyword evidence="3" id="KW-0808">Transferase</keyword>
<sequence>MNKVVFLVSGGGGSLKFVYYALQTLKMNVQVIGVIADRDCAALEFASKKNIYSKKIKYNLNHTVELQQELKKLAPDVVVTNIHKIIDIETLSQFPDRFINLHYSLLPAFGGVIGMETIVQAKMQNVGFIGGTCHMVNEEVDAGKILYQSCFSVNWEKDESVIDTVFKSSCLALLGGIFSVSGIVTNQNEQLVINEKNVLFSPPLPFSAGFISDEFWQQIAN</sequence>
<dbReference type="EC" id="2.1.2.2" evidence="2"/>
<evidence type="ECO:0000313" key="6">
    <source>
        <dbReference type="EMBL" id="TBX71224.1"/>
    </source>
</evidence>
<dbReference type="Proteomes" id="UP000293300">
    <property type="component" value="Unassembled WGS sequence"/>
</dbReference>
<gene>
    <name evidence="6" type="ORF">EZL74_01585</name>
</gene>
<dbReference type="InterPro" id="IPR002376">
    <property type="entry name" value="Formyl_transf_N"/>
</dbReference>
<evidence type="ECO:0000313" key="7">
    <source>
        <dbReference type="Proteomes" id="UP000293300"/>
    </source>
</evidence>
<reference evidence="6 7" key="1">
    <citation type="submission" date="2019-02" db="EMBL/GenBank/DDBJ databases">
        <title>Flavobacterium sp. RD-2-33 isolated from forest soil.</title>
        <authorList>
            <person name="Chaudhary D.K."/>
        </authorList>
    </citation>
    <scope>NUCLEOTIDE SEQUENCE [LARGE SCALE GENOMIC DNA]</scope>
    <source>
        <strain evidence="6 7">RD-2-33</strain>
    </source>
</reference>
<comment type="caution">
    <text evidence="6">The sequence shown here is derived from an EMBL/GenBank/DDBJ whole genome shotgun (WGS) entry which is preliminary data.</text>
</comment>
<dbReference type="Pfam" id="PF00551">
    <property type="entry name" value="Formyl_trans_N"/>
    <property type="match status" value="1"/>
</dbReference>
<dbReference type="PANTHER" id="PTHR43369:SF2">
    <property type="entry name" value="PHOSPHORIBOSYLGLYCINAMIDE FORMYLTRANSFERASE"/>
    <property type="match status" value="1"/>
</dbReference>
<dbReference type="GO" id="GO:0004644">
    <property type="term" value="F:phosphoribosylglycinamide formyltransferase activity"/>
    <property type="evidence" value="ECO:0007669"/>
    <property type="project" value="UniProtKB-EC"/>
</dbReference>
<dbReference type="SUPFAM" id="SSF53328">
    <property type="entry name" value="Formyltransferase"/>
    <property type="match status" value="1"/>
</dbReference>
<dbReference type="GO" id="GO:0005737">
    <property type="term" value="C:cytoplasm"/>
    <property type="evidence" value="ECO:0007669"/>
    <property type="project" value="TreeGrafter"/>
</dbReference>
<organism evidence="6 7">
    <name type="scientific">Flavobacterium silvisoli</name>
    <dbReference type="NCBI Taxonomy" id="2529433"/>
    <lineage>
        <taxon>Bacteria</taxon>
        <taxon>Pseudomonadati</taxon>
        <taxon>Bacteroidota</taxon>
        <taxon>Flavobacteriia</taxon>
        <taxon>Flavobacteriales</taxon>
        <taxon>Flavobacteriaceae</taxon>
        <taxon>Flavobacterium</taxon>
    </lineage>
</organism>
<dbReference type="InterPro" id="IPR036477">
    <property type="entry name" value="Formyl_transf_N_sf"/>
</dbReference>
<evidence type="ECO:0000256" key="4">
    <source>
        <dbReference type="ARBA" id="ARBA00022755"/>
    </source>
</evidence>